<evidence type="ECO:0000256" key="8">
    <source>
        <dbReference type="ARBA" id="ARBA00034078"/>
    </source>
</evidence>
<dbReference type="Pfam" id="PF00111">
    <property type="entry name" value="Fer2"/>
    <property type="match status" value="1"/>
</dbReference>
<organism evidence="10 11">
    <name type="scientific">Mesorhizobium waimense</name>
    <dbReference type="NCBI Taxonomy" id="1300307"/>
    <lineage>
        <taxon>Bacteria</taxon>
        <taxon>Pseudomonadati</taxon>
        <taxon>Pseudomonadota</taxon>
        <taxon>Alphaproteobacteria</taxon>
        <taxon>Hyphomicrobiales</taxon>
        <taxon>Phyllobacteriaceae</taxon>
        <taxon>Mesorhizobium</taxon>
    </lineage>
</organism>
<accession>A0A3A5KBQ1</accession>
<evidence type="ECO:0000256" key="5">
    <source>
        <dbReference type="ARBA" id="ARBA00022982"/>
    </source>
</evidence>
<sequence length="123" mass="13536">MTNFTITLANQGGAAFDVDRRKPLLQSLREQGVDLPYGCKYGGCITCAAKIISGKVDQKAQRALNNRQINNGYIILCVARPMSDCTLEVGVESHDKLYRNPFLDPLAAHELKADIATPLEDKK</sequence>
<dbReference type="AlphaFoldDB" id="A0A3A5KBQ1"/>
<protein>
    <submittedName>
        <fullName evidence="10">Ferredoxin</fullName>
    </submittedName>
</protein>
<evidence type="ECO:0000256" key="6">
    <source>
        <dbReference type="ARBA" id="ARBA00023004"/>
    </source>
</evidence>
<keyword evidence="5" id="KW-0249">Electron transport</keyword>
<keyword evidence="4" id="KW-0479">Metal-binding</keyword>
<dbReference type="Gene3D" id="3.10.20.30">
    <property type="match status" value="1"/>
</dbReference>
<dbReference type="Proteomes" id="UP000272706">
    <property type="component" value="Unassembled WGS sequence"/>
</dbReference>
<dbReference type="GO" id="GO:0046872">
    <property type="term" value="F:metal ion binding"/>
    <property type="evidence" value="ECO:0007669"/>
    <property type="project" value="UniProtKB-KW"/>
</dbReference>
<dbReference type="EMBL" id="QZWZ01000039">
    <property type="protein sequence ID" value="RJT29844.1"/>
    <property type="molecule type" value="Genomic_DNA"/>
</dbReference>
<comment type="similarity">
    <text evidence="1">Belongs to the 2Fe2S plant-type ferredoxin family.</text>
</comment>
<evidence type="ECO:0000313" key="11">
    <source>
        <dbReference type="Proteomes" id="UP000272706"/>
    </source>
</evidence>
<name>A0A3A5KBQ1_9HYPH</name>
<evidence type="ECO:0000256" key="1">
    <source>
        <dbReference type="ARBA" id="ARBA00007874"/>
    </source>
</evidence>
<keyword evidence="11" id="KW-1185">Reference proteome</keyword>
<comment type="caution">
    <text evidence="10">The sequence shown here is derived from an EMBL/GenBank/DDBJ whole genome shotgun (WGS) entry which is preliminary data.</text>
</comment>
<keyword evidence="6" id="KW-0408">Iron</keyword>
<evidence type="ECO:0000256" key="3">
    <source>
        <dbReference type="ARBA" id="ARBA00022714"/>
    </source>
</evidence>
<evidence type="ECO:0000313" key="10">
    <source>
        <dbReference type="EMBL" id="RJT29844.1"/>
    </source>
</evidence>
<dbReference type="InterPro" id="IPR036010">
    <property type="entry name" value="2Fe-2S_ferredoxin-like_sf"/>
</dbReference>
<keyword evidence="3" id="KW-0001">2Fe-2S</keyword>
<evidence type="ECO:0000256" key="4">
    <source>
        <dbReference type="ARBA" id="ARBA00022723"/>
    </source>
</evidence>
<dbReference type="InterPro" id="IPR001041">
    <property type="entry name" value="2Fe-2S_ferredoxin-type"/>
</dbReference>
<keyword evidence="7" id="KW-0411">Iron-sulfur</keyword>
<dbReference type="RefSeq" id="WP_120018027.1">
    <property type="nucleotide sequence ID" value="NZ_QZWZ01000039.1"/>
</dbReference>
<comment type="cofactor">
    <cofactor evidence="8">
        <name>[2Fe-2S] cluster</name>
        <dbReference type="ChEBI" id="CHEBI:190135"/>
    </cofactor>
</comment>
<dbReference type="InterPro" id="IPR012675">
    <property type="entry name" value="Beta-grasp_dom_sf"/>
</dbReference>
<evidence type="ECO:0000256" key="7">
    <source>
        <dbReference type="ARBA" id="ARBA00023014"/>
    </source>
</evidence>
<dbReference type="PANTHER" id="PTHR43112:SF3">
    <property type="entry name" value="FERREDOXIN-2, CHLOROPLASTIC"/>
    <property type="match status" value="1"/>
</dbReference>
<dbReference type="OrthoDB" id="9792185at2"/>
<dbReference type="SUPFAM" id="SSF54292">
    <property type="entry name" value="2Fe-2S ferredoxin-like"/>
    <property type="match status" value="1"/>
</dbReference>
<feature type="domain" description="2Fe-2S ferredoxin-type" evidence="9">
    <location>
        <begin position="4"/>
        <end position="93"/>
    </location>
</feature>
<gene>
    <name evidence="10" type="ORF">D3227_31125</name>
</gene>
<proteinExistence type="inferred from homology"/>
<dbReference type="PANTHER" id="PTHR43112">
    <property type="entry name" value="FERREDOXIN"/>
    <property type="match status" value="1"/>
</dbReference>
<evidence type="ECO:0000259" key="9">
    <source>
        <dbReference type="PROSITE" id="PS51085"/>
    </source>
</evidence>
<evidence type="ECO:0000256" key="2">
    <source>
        <dbReference type="ARBA" id="ARBA00022448"/>
    </source>
</evidence>
<reference evidence="10 11" key="1">
    <citation type="submission" date="2018-09" db="EMBL/GenBank/DDBJ databases">
        <title>Mesorhizobium carmichaelinearum sp. nov. isolated from Carmichaelinea spp. root nodules in New Zealand.</title>
        <authorList>
            <person name="De Meyer S.E."/>
        </authorList>
    </citation>
    <scope>NUCLEOTIDE SEQUENCE [LARGE SCALE GENOMIC DNA]</scope>
    <source>
        <strain evidence="10 11">ICMP19557</strain>
    </source>
</reference>
<dbReference type="PROSITE" id="PS51085">
    <property type="entry name" value="2FE2S_FER_2"/>
    <property type="match status" value="1"/>
</dbReference>
<keyword evidence="2" id="KW-0813">Transport</keyword>
<dbReference type="GO" id="GO:0051537">
    <property type="term" value="F:2 iron, 2 sulfur cluster binding"/>
    <property type="evidence" value="ECO:0007669"/>
    <property type="project" value="UniProtKB-KW"/>
</dbReference>
<dbReference type="CDD" id="cd00207">
    <property type="entry name" value="fer2"/>
    <property type="match status" value="1"/>
</dbReference>